<comment type="caution">
    <text evidence="1">The sequence shown here is derived from an EMBL/GenBank/DDBJ whole genome shotgun (WGS) entry which is preliminary data.</text>
</comment>
<name>A0ABD0NTH9_CIRMR</name>
<dbReference type="Proteomes" id="UP001529510">
    <property type="component" value="Unassembled WGS sequence"/>
</dbReference>
<reference evidence="1 2" key="1">
    <citation type="submission" date="2024-05" db="EMBL/GenBank/DDBJ databases">
        <title>Genome sequencing and assembly of Indian major carp, Cirrhinus mrigala (Hamilton, 1822).</title>
        <authorList>
            <person name="Mohindra V."/>
            <person name="Chowdhury L.M."/>
            <person name="Lal K."/>
            <person name="Jena J.K."/>
        </authorList>
    </citation>
    <scope>NUCLEOTIDE SEQUENCE [LARGE SCALE GENOMIC DNA]</scope>
    <source>
        <strain evidence="1">CM1030</strain>
        <tissue evidence="1">Blood</tissue>
    </source>
</reference>
<dbReference type="AlphaFoldDB" id="A0ABD0NTH9"/>
<organism evidence="1 2">
    <name type="scientific">Cirrhinus mrigala</name>
    <name type="common">Mrigala</name>
    <dbReference type="NCBI Taxonomy" id="683832"/>
    <lineage>
        <taxon>Eukaryota</taxon>
        <taxon>Metazoa</taxon>
        <taxon>Chordata</taxon>
        <taxon>Craniata</taxon>
        <taxon>Vertebrata</taxon>
        <taxon>Euteleostomi</taxon>
        <taxon>Actinopterygii</taxon>
        <taxon>Neopterygii</taxon>
        <taxon>Teleostei</taxon>
        <taxon>Ostariophysi</taxon>
        <taxon>Cypriniformes</taxon>
        <taxon>Cyprinidae</taxon>
        <taxon>Labeoninae</taxon>
        <taxon>Labeonini</taxon>
        <taxon>Cirrhinus</taxon>
    </lineage>
</organism>
<proteinExistence type="predicted"/>
<keyword evidence="2" id="KW-1185">Reference proteome</keyword>
<evidence type="ECO:0000313" key="1">
    <source>
        <dbReference type="EMBL" id="KAL0164561.1"/>
    </source>
</evidence>
<evidence type="ECO:0000313" key="2">
    <source>
        <dbReference type="Proteomes" id="UP001529510"/>
    </source>
</evidence>
<feature type="non-terminal residue" evidence="1">
    <location>
        <position position="1"/>
    </location>
</feature>
<gene>
    <name evidence="1" type="ORF">M9458_040314</name>
</gene>
<feature type="non-terminal residue" evidence="1">
    <location>
        <position position="56"/>
    </location>
</feature>
<accession>A0ABD0NTH9</accession>
<dbReference type="EMBL" id="JAMKFB020000020">
    <property type="protein sequence ID" value="KAL0164561.1"/>
    <property type="molecule type" value="Genomic_DNA"/>
</dbReference>
<sequence>TEQKVDSLQELSGQLLVQAHGSEVHVIGNRLRLLLKAVATDLELLEKELQASGSRQ</sequence>
<protein>
    <submittedName>
        <fullName evidence="1">Uncharacterized protein</fullName>
    </submittedName>
</protein>